<proteinExistence type="predicted"/>
<dbReference type="Proteomes" id="UP000799757">
    <property type="component" value="Unassembled WGS sequence"/>
</dbReference>
<evidence type="ECO:0000313" key="1">
    <source>
        <dbReference type="EMBL" id="KAF2797824.1"/>
    </source>
</evidence>
<evidence type="ECO:0000313" key="2">
    <source>
        <dbReference type="Proteomes" id="UP000799757"/>
    </source>
</evidence>
<sequence length="267" mass="30728">MKQNPTTQRYNTRVPYTLCAISLSSTTNAVTGSRRTPMFVNTLTHFLDYEAIPFYRCADGMQSIILGEVAVFCPNTRYVDIHSIFACVDCRRKKLLRKKAKTETQRYMDMVLRQATTRLAEEREAEDNKTLVGTGNVTPVAERETKVKISILAKNHEGAPTRNDMSMVVCGMSMILFPTIMDDNEDSGLNMMNLRSGPPSFLDAIRGFDIPTQRWFRIEKLRFEKLMGPRMINVADSEFNLSYHNQLRKRLGRERRSGVKRDRIIRN</sequence>
<dbReference type="AlphaFoldDB" id="A0A6A6XNK1"/>
<keyword evidence="2" id="KW-1185">Reference proteome</keyword>
<reference evidence="1" key="1">
    <citation type="journal article" date="2020" name="Stud. Mycol.">
        <title>101 Dothideomycetes genomes: a test case for predicting lifestyles and emergence of pathogens.</title>
        <authorList>
            <person name="Haridas S."/>
            <person name="Albert R."/>
            <person name="Binder M."/>
            <person name="Bloem J."/>
            <person name="Labutti K."/>
            <person name="Salamov A."/>
            <person name="Andreopoulos B."/>
            <person name="Baker S."/>
            <person name="Barry K."/>
            <person name="Bills G."/>
            <person name="Bluhm B."/>
            <person name="Cannon C."/>
            <person name="Castanera R."/>
            <person name="Culley D."/>
            <person name="Daum C."/>
            <person name="Ezra D."/>
            <person name="Gonzalez J."/>
            <person name="Henrissat B."/>
            <person name="Kuo A."/>
            <person name="Liang C."/>
            <person name="Lipzen A."/>
            <person name="Lutzoni F."/>
            <person name="Magnuson J."/>
            <person name="Mondo S."/>
            <person name="Nolan M."/>
            <person name="Ohm R."/>
            <person name="Pangilinan J."/>
            <person name="Park H.-J."/>
            <person name="Ramirez L."/>
            <person name="Alfaro M."/>
            <person name="Sun H."/>
            <person name="Tritt A."/>
            <person name="Yoshinaga Y."/>
            <person name="Zwiers L.-H."/>
            <person name="Turgeon B."/>
            <person name="Goodwin S."/>
            <person name="Spatafora J."/>
            <person name="Crous P."/>
            <person name="Grigoriev I."/>
        </authorList>
    </citation>
    <scope>NUCLEOTIDE SEQUENCE</scope>
    <source>
        <strain evidence="1">CBS 109.77</strain>
    </source>
</reference>
<accession>A0A6A6XNK1</accession>
<protein>
    <submittedName>
        <fullName evidence="1">Uncharacterized protein</fullName>
    </submittedName>
</protein>
<gene>
    <name evidence="1" type="ORF">K505DRAFT_333943</name>
</gene>
<name>A0A6A6XNK1_9PLEO</name>
<dbReference type="EMBL" id="MU001797">
    <property type="protein sequence ID" value="KAF2797824.1"/>
    <property type="molecule type" value="Genomic_DNA"/>
</dbReference>
<organism evidence="1 2">
    <name type="scientific">Melanomma pulvis-pyrius CBS 109.77</name>
    <dbReference type="NCBI Taxonomy" id="1314802"/>
    <lineage>
        <taxon>Eukaryota</taxon>
        <taxon>Fungi</taxon>
        <taxon>Dikarya</taxon>
        <taxon>Ascomycota</taxon>
        <taxon>Pezizomycotina</taxon>
        <taxon>Dothideomycetes</taxon>
        <taxon>Pleosporomycetidae</taxon>
        <taxon>Pleosporales</taxon>
        <taxon>Melanommataceae</taxon>
        <taxon>Melanomma</taxon>
    </lineage>
</organism>